<evidence type="ECO:0000313" key="1">
    <source>
        <dbReference type="EMBL" id="CAD6999624.1"/>
    </source>
</evidence>
<evidence type="ECO:0000313" key="2">
    <source>
        <dbReference type="Proteomes" id="UP000606786"/>
    </source>
</evidence>
<keyword evidence="2" id="KW-1185">Reference proteome</keyword>
<dbReference type="EMBL" id="CAJHJT010000012">
    <property type="protein sequence ID" value="CAD6999624.1"/>
    <property type="molecule type" value="Genomic_DNA"/>
</dbReference>
<accession>A0A811ULE7</accession>
<feature type="non-terminal residue" evidence="1">
    <location>
        <position position="1"/>
    </location>
</feature>
<reference evidence="1" key="1">
    <citation type="submission" date="2020-11" db="EMBL/GenBank/DDBJ databases">
        <authorList>
            <person name="Whitehead M."/>
        </authorList>
    </citation>
    <scope>NUCLEOTIDE SEQUENCE</scope>
    <source>
        <strain evidence="1">EGII</strain>
    </source>
</reference>
<comment type="caution">
    <text evidence="1">The sequence shown here is derived from an EMBL/GenBank/DDBJ whole genome shotgun (WGS) entry which is preliminary data.</text>
</comment>
<name>A0A811ULE7_CERCA</name>
<proteinExistence type="predicted"/>
<dbReference type="Proteomes" id="UP000606786">
    <property type="component" value="Unassembled WGS sequence"/>
</dbReference>
<dbReference type="AlphaFoldDB" id="A0A811ULE7"/>
<protein>
    <submittedName>
        <fullName evidence="1">(Mediterranean fruit fly) hypothetical protein</fullName>
    </submittedName>
</protein>
<organism evidence="1 2">
    <name type="scientific">Ceratitis capitata</name>
    <name type="common">Mediterranean fruit fly</name>
    <name type="synonym">Tephritis capitata</name>
    <dbReference type="NCBI Taxonomy" id="7213"/>
    <lineage>
        <taxon>Eukaryota</taxon>
        <taxon>Metazoa</taxon>
        <taxon>Ecdysozoa</taxon>
        <taxon>Arthropoda</taxon>
        <taxon>Hexapoda</taxon>
        <taxon>Insecta</taxon>
        <taxon>Pterygota</taxon>
        <taxon>Neoptera</taxon>
        <taxon>Endopterygota</taxon>
        <taxon>Diptera</taxon>
        <taxon>Brachycera</taxon>
        <taxon>Muscomorpha</taxon>
        <taxon>Tephritoidea</taxon>
        <taxon>Tephritidae</taxon>
        <taxon>Ceratitis</taxon>
        <taxon>Ceratitis</taxon>
    </lineage>
</organism>
<gene>
    <name evidence="1" type="ORF">CCAP1982_LOCUS8156</name>
</gene>
<sequence>VSPYVSSTDGPRVVNIRVFCLQEAWGIVVPYRALIGVIAKLRKTPHQRMAEISSIKGNSI</sequence>